<dbReference type="Proteomes" id="UP000183376">
    <property type="component" value="Chromosome I"/>
</dbReference>
<dbReference type="eggNOG" id="COG2261">
    <property type="taxonomic scope" value="Bacteria"/>
</dbReference>
<evidence type="ECO:0000313" key="3">
    <source>
        <dbReference type="Proteomes" id="UP000183376"/>
    </source>
</evidence>
<evidence type="ECO:0008006" key="4">
    <source>
        <dbReference type="Google" id="ProtNLM"/>
    </source>
</evidence>
<accession>A0A1H0D814</accession>
<organism evidence="2 3">
    <name type="scientific">Allokutzneria albata</name>
    <name type="common">Kibdelosporangium albatum</name>
    <dbReference type="NCBI Taxonomy" id="211114"/>
    <lineage>
        <taxon>Bacteria</taxon>
        <taxon>Bacillati</taxon>
        <taxon>Actinomycetota</taxon>
        <taxon>Actinomycetes</taxon>
        <taxon>Pseudonocardiales</taxon>
        <taxon>Pseudonocardiaceae</taxon>
        <taxon>Allokutzneria</taxon>
    </lineage>
</organism>
<dbReference type="RefSeq" id="WP_030428419.1">
    <property type="nucleotide sequence ID" value="NZ_JOEF01000004.1"/>
</dbReference>
<feature type="transmembrane region" description="Helical" evidence="1">
    <location>
        <begin position="6"/>
        <end position="24"/>
    </location>
</feature>
<proteinExistence type="predicted"/>
<keyword evidence="1" id="KW-0472">Membrane</keyword>
<keyword evidence="3" id="KW-1185">Reference proteome</keyword>
<keyword evidence="1" id="KW-1133">Transmembrane helix</keyword>
<feature type="transmembrane region" description="Helical" evidence="1">
    <location>
        <begin position="62"/>
        <end position="82"/>
    </location>
</feature>
<protein>
    <recommendedName>
        <fullName evidence="4">Transglycosylase associated protein</fullName>
    </recommendedName>
</protein>
<evidence type="ECO:0000256" key="1">
    <source>
        <dbReference type="SAM" id="Phobius"/>
    </source>
</evidence>
<gene>
    <name evidence="2" type="ORF">SAMN04489726_7634</name>
</gene>
<dbReference type="AlphaFoldDB" id="A0A1H0D814"/>
<dbReference type="STRING" id="211114.SAMN04489726_7634"/>
<reference evidence="2 3" key="1">
    <citation type="submission" date="2016-10" db="EMBL/GenBank/DDBJ databases">
        <authorList>
            <person name="de Groot N.N."/>
        </authorList>
    </citation>
    <scope>NUCLEOTIDE SEQUENCE [LARGE SCALE GENOMIC DNA]</scope>
    <source>
        <strain evidence="2 3">DSM 44149</strain>
    </source>
</reference>
<feature type="transmembrane region" description="Helical" evidence="1">
    <location>
        <begin position="31"/>
        <end position="56"/>
    </location>
</feature>
<dbReference type="EMBL" id="LT629701">
    <property type="protein sequence ID" value="SDN66101.1"/>
    <property type="molecule type" value="Genomic_DNA"/>
</dbReference>
<evidence type="ECO:0000313" key="2">
    <source>
        <dbReference type="EMBL" id="SDN66101.1"/>
    </source>
</evidence>
<name>A0A1H0D814_ALLAB</name>
<keyword evidence="1" id="KW-0812">Transmembrane</keyword>
<sequence length="89" mass="8915">MAITGFFSAILVGAIIGALGRLIVPGEQKVSALATVGVGVVAALLGTAIATVFGWFFFTLPFLAELALQVCIAAVGVIAVAGSKNRQPA</sequence>